<dbReference type="GO" id="GO:0010738">
    <property type="term" value="P:regulation of protein kinase A signaling"/>
    <property type="evidence" value="ECO:0007669"/>
    <property type="project" value="TreeGrafter"/>
</dbReference>
<protein>
    <recommendedName>
        <fullName evidence="1">A-kinase anchor protein 7-like phosphoesterase domain-containing protein</fullName>
    </recommendedName>
</protein>
<accession>A0A1X7V655</accession>
<dbReference type="Pfam" id="PF10469">
    <property type="entry name" value="AKAP7_NLS"/>
    <property type="match status" value="1"/>
</dbReference>
<dbReference type="OrthoDB" id="277832at2759"/>
<dbReference type="PANTHER" id="PTHR15934">
    <property type="entry name" value="RNA 2',3'-CYCLIC PHOSPHODIESTERASE"/>
    <property type="match status" value="1"/>
</dbReference>
<dbReference type="EnsemblMetazoa" id="XM_011404732.2">
    <property type="protein sequence ID" value="XP_011403034.2"/>
    <property type="gene ID" value="LOC105312240"/>
</dbReference>
<organism evidence="2">
    <name type="scientific">Amphimedon queenslandica</name>
    <name type="common">Sponge</name>
    <dbReference type="NCBI Taxonomy" id="400682"/>
    <lineage>
        <taxon>Eukaryota</taxon>
        <taxon>Metazoa</taxon>
        <taxon>Porifera</taxon>
        <taxon>Demospongiae</taxon>
        <taxon>Heteroscleromorpha</taxon>
        <taxon>Haplosclerida</taxon>
        <taxon>Niphatidae</taxon>
        <taxon>Amphimedon</taxon>
    </lineage>
</organism>
<dbReference type="GO" id="GO:0005829">
    <property type="term" value="C:cytosol"/>
    <property type="evidence" value="ECO:0007669"/>
    <property type="project" value="TreeGrafter"/>
</dbReference>
<gene>
    <name evidence="2" type="primary">105312240</name>
</gene>
<dbReference type="SUPFAM" id="SSF55144">
    <property type="entry name" value="LigT-like"/>
    <property type="match status" value="1"/>
</dbReference>
<dbReference type="AlphaFoldDB" id="A0A1X7V655"/>
<dbReference type="InterPro" id="IPR009097">
    <property type="entry name" value="Cyclic_Pdiesterase"/>
</dbReference>
<dbReference type="InterPro" id="IPR019510">
    <property type="entry name" value="AKAP7-like_phosphoesterase"/>
</dbReference>
<dbReference type="PANTHER" id="PTHR15934:SF2">
    <property type="entry name" value="A-KINASE ANCHOR PROTEIN 7-LIKE PHOSPHOESTERASE DOMAIN-CONTAINING PROTEIN"/>
    <property type="match status" value="1"/>
</dbReference>
<dbReference type="STRING" id="400682.A0A1X7V655"/>
<dbReference type="Gene3D" id="3.90.1140.10">
    <property type="entry name" value="Cyclic phosphodiesterase"/>
    <property type="match status" value="1"/>
</dbReference>
<reference evidence="3" key="1">
    <citation type="journal article" date="2010" name="Nature">
        <title>The Amphimedon queenslandica genome and the evolution of animal complexity.</title>
        <authorList>
            <person name="Srivastava M."/>
            <person name="Simakov O."/>
            <person name="Chapman J."/>
            <person name="Fahey B."/>
            <person name="Gauthier M.E."/>
            <person name="Mitros T."/>
            <person name="Richards G.S."/>
            <person name="Conaco C."/>
            <person name="Dacre M."/>
            <person name="Hellsten U."/>
            <person name="Larroux C."/>
            <person name="Putnam N.H."/>
            <person name="Stanke M."/>
            <person name="Adamska M."/>
            <person name="Darling A."/>
            <person name="Degnan S.M."/>
            <person name="Oakley T.H."/>
            <person name="Plachetzki D.C."/>
            <person name="Zhai Y."/>
            <person name="Adamski M."/>
            <person name="Calcino A."/>
            <person name="Cummins S.F."/>
            <person name="Goodstein D.M."/>
            <person name="Harris C."/>
            <person name="Jackson D.J."/>
            <person name="Leys S.P."/>
            <person name="Shu S."/>
            <person name="Woodcroft B.J."/>
            <person name="Vervoort M."/>
            <person name="Kosik K.S."/>
            <person name="Manning G."/>
            <person name="Degnan B.M."/>
            <person name="Rokhsar D.S."/>
        </authorList>
    </citation>
    <scope>NUCLEOTIDE SEQUENCE [LARGE SCALE GENOMIC DNA]</scope>
</reference>
<keyword evidence="3" id="KW-1185">Reference proteome</keyword>
<dbReference type="EnsemblMetazoa" id="Aqu2.1.35750_001">
    <property type="protein sequence ID" value="Aqu2.1.35750_001"/>
    <property type="gene ID" value="Aqu2.1.35750"/>
</dbReference>
<feature type="domain" description="A-kinase anchor protein 7-like phosphoesterase" evidence="1">
    <location>
        <begin position="132"/>
        <end position="318"/>
    </location>
</feature>
<proteinExistence type="predicted"/>
<dbReference type="Proteomes" id="UP000007879">
    <property type="component" value="Unassembled WGS sequence"/>
</dbReference>
<dbReference type="KEGG" id="aqu:105312240"/>
<sequence>MIKNFPCTYRLICTVVMAASSSSANGVNKKLAVPYSAVPTSISTPDLMPTDFSVVDSTVPCSAIDSGSFASTGASFHCRVPEVSSDEDECPLSAIDVEEIISEESSKNSKFRKSNDGYCLKLKKHKVERVVPNAFVALPVKSVSVCSQIEHLHRHLMLKEPKINHVLVPINRMHITLMVIKLDNDDDIKRGKAALLQVSQLLKEQNLSGLIKFNGLSSFGSKVLYAQVNEESKKTLEMIASQVHNTFEENKIFSTDKRGFTPHMTIAKLSRQRRPIIKKINEDLYSDWTEEIGEENIEEIELLAMHKKDASGYYFCYERDKFIKA</sequence>
<name>A0A1X7V655_AMPQE</name>
<dbReference type="GO" id="GO:0034237">
    <property type="term" value="F:protein kinase A regulatory subunit binding"/>
    <property type="evidence" value="ECO:0007669"/>
    <property type="project" value="TreeGrafter"/>
</dbReference>
<evidence type="ECO:0000313" key="3">
    <source>
        <dbReference type="Proteomes" id="UP000007879"/>
    </source>
</evidence>
<evidence type="ECO:0000259" key="1">
    <source>
        <dbReference type="Pfam" id="PF10469"/>
    </source>
</evidence>
<evidence type="ECO:0000313" key="2">
    <source>
        <dbReference type="EnsemblMetazoa" id="Aqu2.1.35750_001"/>
    </source>
</evidence>
<dbReference type="eggNOG" id="KOG2814">
    <property type="taxonomic scope" value="Eukaryota"/>
</dbReference>
<dbReference type="InParanoid" id="A0A1X7V655"/>
<dbReference type="InterPro" id="IPR052641">
    <property type="entry name" value="AKAP7_isoform_gamma"/>
</dbReference>
<reference evidence="2" key="2">
    <citation type="submission" date="2017-05" db="UniProtKB">
        <authorList>
            <consortium name="EnsemblMetazoa"/>
        </authorList>
    </citation>
    <scope>IDENTIFICATION</scope>
</reference>